<dbReference type="InterPro" id="IPR021109">
    <property type="entry name" value="Peptidase_aspartic_dom_sf"/>
</dbReference>
<dbReference type="Gene3D" id="2.40.70.10">
    <property type="entry name" value="Acid Proteases"/>
    <property type="match status" value="1"/>
</dbReference>
<organism evidence="2 3">
    <name type="scientific">Phytophthora fragariae</name>
    <dbReference type="NCBI Taxonomy" id="53985"/>
    <lineage>
        <taxon>Eukaryota</taxon>
        <taxon>Sar</taxon>
        <taxon>Stramenopiles</taxon>
        <taxon>Oomycota</taxon>
        <taxon>Peronosporomycetes</taxon>
        <taxon>Peronosporales</taxon>
        <taxon>Peronosporaceae</taxon>
        <taxon>Phytophthora</taxon>
    </lineage>
</organism>
<feature type="region of interest" description="Disordered" evidence="1">
    <location>
        <begin position="566"/>
        <end position="589"/>
    </location>
</feature>
<comment type="caution">
    <text evidence="2">The sequence shown here is derived from an EMBL/GenBank/DDBJ whole genome shotgun (WGS) entry which is preliminary data.</text>
</comment>
<feature type="compositionally biased region" description="Low complexity" evidence="1">
    <location>
        <begin position="288"/>
        <end position="299"/>
    </location>
</feature>
<feature type="compositionally biased region" description="Basic and acidic residues" evidence="1">
    <location>
        <begin position="240"/>
        <end position="252"/>
    </location>
</feature>
<sequence length="589" mass="64222">MGPDGAADARQDEVSEGGERPQDGGRDEDGDEVQENGPVAGKSPNDCPRLSIRTREAEKSCDRGLTRDAEQRRRQEVASIDDGADTLVKMMTSTLKEQLHTVMEVRDEWRARRYVDTVWPAMAALRYVHAVREQAEAGMAVATVNDQTLMTEEGEGAATEEGGVAAAEEGGVLALEGSGARATSGGVETADLATEPQTAKGVTEEDSKNSTSAVSSTMVEPSESQRGSKRRRACRTGRRVKPDTRSTDETERIIVELEEEQARRRLRQEAEARGELADRRARREEATQASSRSQAASARVGLVQRRPQLTAASVSMATDFDVAADDGLPTAEVSVNGDRRQVKLDSGARYSVARSAWMARGERVREPAPVDCVEGIGGFQLDVIGVWVFSMVDVFGQRVEIRACVIEGCTDEFLVGVDFIRKHRGNMDFDRNEVRYYEKERLVVIPFRTNGVEGDAQAAPVRLVRHARLTRNAVTPVEVSVAAADGEEGMFIPTRSCGAVMLAVTVTKARNGKTLIPAINMHGGRTKLPGKRELGTWVPIEADMQVLDLNGELDPGRLNEWLDTMGDTTTPLDNEEEVQIGTTDPDART</sequence>
<proteinExistence type="predicted"/>
<feature type="region of interest" description="Disordered" evidence="1">
    <location>
        <begin position="1"/>
        <end position="77"/>
    </location>
</feature>
<evidence type="ECO:0000256" key="1">
    <source>
        <dbReference type="SAM" id="MobiDB-lite"/>
    </source>
</evidence>
<dbReference type="EMBL" id="QXFY01001813">
    <property type="protein sequence ID" value="KAE9308907.1"/>
    <property type="molecule type" value="Genomic_DNA"/>
</dbReference>
<feature type="compositionally biased region" description="Basic and acidic residues" evidence="1">
    <location>
        <begin position="7"/>
        <end position="27"/>
    </location>
</feature>
<feature type="region of interest" description="Disordered" evidence="1">
    <location>
        <begin position="180"/>
        <end position="252"/>
    </location>
</feature>
<feature type="compositionally biased region" description="Basic and acidic residues" evidence="1">
    <location>
        <begin position="53"/>
        <end position="76"/>
    </location>
</feature>
<gene>
    <name evidence="2" type="ORF">PF008_g20846</name>
</gene>
<dbReference type="Proteomes" id="UP000486351">
    <property type="component" value="Unassembled WGS sequence"/>
</dbReference>
<feature type="compositionally biased region" description="Polar residues" evidence="1">
    <location>
        <begin position="209"/>
        <end position="225"/>
    </location>
</feature>
<evidence type="ECO:0000313" key="3">
    <source>
        <dbReference type="Proteomes" id="UP000486351"/>
    </source>
</evidence>
<evidence type="ECO:0000313" key="2">
    <source>
        <dbReference type="EMBL" id="KAE9308907.1"/>
    </source>
</evidence>
<name>A0A6G0QYB0_9STRA</name>
<protein>
    <recommendedName>
        <fullName evidence="4">Peptidase A2 domain-containing protein</fullName>
    </recommendedName>
</protein>
<feature type="compositionally biased region" description="Basic residues" evidence="1">
    <location>
        <begin position="227"/>
        <end position="239"/>
    </location>
</feature>
<dbReference type="SUPFAM" id="SSF50630">
    <property type="entry name" value="Acid proteases"/>
    <property type="match status" value="1"/>
</dbReference>
<feature type="region of interest" description="Disordered" evidence="1">
    <location>
        <begin position="270"/>
        <end position="301"/>
    </location>
</feature>
<feature type="compositionally biased region" description="Basic and acidic residues" evidence="1">
    <location>
        <begin position="270"/>
        <end position="286"/>
    </location>
</feature>
<evidence type="ECO:0008006" key="4">
    <source>
        <dbReference type="Google" id="ProtNLM"/>
    </source>
</evidence>
<dbReference type="AlphaFoldDB" id="A0A6G0QYB0"/>
<reference evidence="2 3" key="1">
    <citation type="submission" date="2018-09" db="EMBL/GenBank/DDBJ databases">
        <title>Genomic investigation of the strawberry pathogen Phytophthora fragariae indicates pathogenicity is determined by transcriptional variation in three key races.</title>
        <authorList>
            <person name="Adams T.M."/>
            <person name="Armitage A.D."/>
            <person name="Sobczyk M.K."/>
            <person name="Bates H.J."/>
            <person name="Dunwell J.M."/>
            <person name="Nellist C.F."/>
            <person name="Harrison R.J."/>
        </authorList>
    </citation>
    <scope>NUCLEOTIDE SEQUENCE [LARGE SCALE GENOMIC DNA]</scope>
    <source>
        <strain evidence="2 3">NOV-77</strain>
    </source>
</reference>
<accession>A0A6G0QYB0</accession>